<gene>
    <name evidence="2" type="ORF">ONB1V03_LOCUS10470</name>
</gene>
<keyword evidence="3" id="KW-1185">Reference proteome</keyword>
<keyword evidence="1" id="KW-0472">Membrane</keyword>
<feature type="transmembrane region" description="Helical" evidence="1">
    <location>
        <begin position="16"/>
        <end position="37"/>
    </location>
</feature>
<keyword evidence="1" id="KW-0812">Transmembrane</keyword>
<dbReference type="EMBL" id="CAJPVJ010007136">
    <property type="protein sequence ID" value="CAG2171004.1"/>
    <property type="molecule type" value="Genomic_DNA"/>
</dbReference>
<evidence type="ECO:0000313" key="2">
    <source>
        <dbReference type="EMBL" id="CAD7653817.1"/>
    </source>
</evidence>
<dbReference type="EMBL" id="OC921961">
    <property type="protein sequence ID" value="CAD7653817.1"/>
    <property type="molecule type" value="Genomic_DNA"/>
</dbReference>
<sequence>MNVISNTRVSYKLRRFYEFLCLLTVEPYFFAFMFVFAMKKVPSDQLIQDKICRLTYKLDTTYCTLLPTMSANEDYFNMNTGGLH</sequence>
<accession>A0A7R9M586</accession>
<evidence type="ECO:0000313" key="3">
    <source>
        <dbReference type="Proteomes" id="UP000728032"/>
    </source>
</evidence>
<dbReference type="Proteomes" id="UP000728032">
    <property type="component" value="Unassembled WGS sequence"/>
</dbReference>
<name>A0A7R9M586_9ACAR</name>
<evidence type="ECO:0000256" key="1">
    <source>
        <dbReference type="SAM" id="Phobius"/>
    </source>
</evidence>
<keyword evidence="1" id="KW-1133">Transmembrane helix</keyword>
<reference evidence="2" key="1">
    <citation type="submission" date="2020-11" db="EMBL/GenBank/DDBJ databases">
        <authorList>
            <person name="Tran Van P."/>
        </authorList>
    </citation>
    <scope>NUCLEOTIDE SEQUENCE</scope>
</reference>
<organism evidence="2">
    <name type="scientific">Oppiella nova</name>
    <dbReference type="NCBI Taxonomy" id="334625"/>
    <lineage>
        <taxon>Eukaryota</taxon>
        <taxon>Metazoa</taxon>
        <taxon>Ecdysozoa</taxon>
        <taxon>Arthropoda</taxon>
        <taxon>Chelicerata</taxon>
        <taxon>Arachnida</taxon>
        <taxon>Acari</taxon>
        <taxon>Acariformes</taxon>
        <taxon>Sarcoptiformes</taxon>
        <taxon>Oribatida</taxon>
        <taxon>Brachypylina</taxon>
        <taxon>Oppioidea</taxon>
        <taxon>Oppiidae</taxon>
        <taxon>Oppiella</taxon>
    </lineage>
</organism>
<dbReference type="AlphaFoldDB" id="A0A7R9M586"/>
<protein>
    <submittedName>
        <fullName evidence="2">Uncharacterized protein</fullName>
    </submittedName>
</protein>
<proteinExistence type="predicted"/>